<dbReference type="PANTHER" id="PTHR24082:SF507">
    <property type="entry name" value="BILE ACID RECEPTOR-RELATED"/>
    <property type="match status" value="1"/>
</dbReference>
<keyword evidence="6" id="KW-0804">Transcription</keyword>
<dbReference type="SUPFAM" id="SSF57716">
    <property type="entry name" value="Glucocorticoid receptor-like (DNA-binding domain)"/>
    <property type="match status" value="1"/>
</dbReference>
<keyword evidence="2" id="KW-0863">Zinc-finger</keyword>
<dbReference type="GO" id="GO:0000122">
    <property type="term" value="P:negative regulation of transcription by RNA polymerase II"/>
    <property type="evidence" value="ECO:0007669"/>
    <property type="project" value="TreeGrafter"/>
</dbReference>
<keyword evidence="1" id="KW-0479">Metal-binding</keyword>
<evidence type="ECO:0000313" key="11">
    <source>
        <dbReference type="Proteomes" id="UP000288716"/>
    </source>
</evidence>
<reference evidence="10 11" key="1">
    <citation type="journal article" date="2018" name="Gigascience">
        <title>Genomes of trombidid mites reveal novel predicted allergens and laterally-transferred genes associated with secondary metabolism.</title>
        <authorList>
            <person name="Dong X."/>
            <person name="Chaisiri K."/>
            <person name="Xia D."/>
            <person name="Armstrong S.D."/>
            <person name="Fang Y."/>
            <person name="Donnelly M.J."/>
            <person name="Kadowaki T."/>
            <person name="McGarry J.W."/>
            <person name="Darby A.C."/>
            <person name="Makepeace B.L."/>
        </authorList>
    </citation>
    <scope>NUCLEOTIDE SEQUENCE [LARGE SCALE GENOMIC DNA]</scope>
    <source>
        <strain evidence="10">UoL-UT</strain>
    </source>
</reference>
<keyword evidence="11" id="KW-1185">Reference proteome</keyword>
<dbReference type="GO" id="GO:0090575">
    <property type="term" value="C:RNA polymerase II transcription regulator complex"/>
    <property type="evidence" value="ECO:0007669"/>
    <property type="project" value="TreeGrafter"/>
</dbReference>
<keyword evidence="5" id="KW-0238">DNA-binding</keyword>
<feature type="domain" description="Nuclear receptor" evidence="9">
    <location>
        <begin position="17"/>
        <end position="92"/>
    </location>
</feature>
<dbReference type="GO" id="GO:0030154">
    <property type="term" value="P:cell differentiation"/>
    <property type="evidence" value="ECO:0007669"/>
    <property type="project" value="TreeGrafter"/>
</dbReference>
<evidence type="ECO:0000256" key="7">
    <source>
        <dbReference type="ARBA" id="ARBA00023170"/>
    </source>
</evidence>
<evidence type="ECO:0000313" key="10">
    <source>
        <dbReference type="EMBL" id="RWS28326.1"/>
    </source>
</evidence>
<keyword evidence="7" id="KW-0675">Receptor</keyword>
<gene>
    <name evidence="10" type="ORF">B4U80_10470</name>
</gene>
<sequence>MQSSPVSDSKTVDISSAQLCHVCGDRASGRHYGVSSCDGCRGFFKRSVRRNLVFTCKENGNCVIDVVRRNQCQSCRFKKCLQVNMRREGEFLIFFSLLISLKVYVML</sequence>
<evidence type="ECO:0000256" key="5">
    <source>
        <dbReference type="ARBA" id="ARBA00023125"/>
    </source>
</evidence>
<organism evidence="10 11">
    <name type="scientific">Leptotrombidium deliense</name>
    <dbReference type="NCBI Taxonomy" id="299467"/>
    <lineage>
        <taxon>Eukaryota</taxon>
        <taxon>Metazoa</taxon>
        <taxon>Ecdysozoa</taxon>
        <taxon>Arthropoda</taxon>
        <taxon>Chelicerata</taxon>
        <taxon>Arachnida</taxon>
        <taxon>Acari</taxon>
        <taxon>Acariformes</taxon>
        <taxon>Trombidiformes</taxon>
        <taxon>Prostigmata</taxon>
        <taxon>Anystina</taxon>
        <taxon>Parasitengona</taxon>
        <taxon>Trombiculoidea</taxon>
        <taxon>Trombiculidae</taxon>
        <taxon>Leptotrombidium</taxon>
    </lineage>
</organism>
<dbReference type="PRINTS" id="PR00047">
    <property type="entry name" value="STROIDFINGER"/>
</dbReference>
<dbReference type="InterPro" id="IPR013088">
    <property type="entry name" value="Znf_NHR/GATA"/>
</dbReference>
<dbReference type="VEuPathDB" id="VectorBase:LDEU003712"/>
<dbReference type="InterPro" id="IPR050234">
    <property type="entry name" value="Nuclear_hormone_rcpt_NR1"/>
</dbReference>
<dbReference type="Gene3D" id="3.30.50.10">
    <property type="entry name" value="Erythroid Transcription Factor GATA-1, subunit A"/>
    <property type="match status" value="1"/>
</dbReference>
<dbReference type="Pfam" id="PF00105">
    <property type="entry name" value="zf-C4"/>
    <property type="match status" value="1"/>
</dbReference>
<dbReference type="STRING" id="299467.A0A443SLB0"/>
<evidence type="ECO:0000259" key="9">
    <source>
        <dbReference type="PROSITE" id="PS51030"/>
    </source>
</evidence>
<name>A0A443SLB0_9ACAR</name>
<dbReference type="PROSITE" id="PS51030">
    <property type="entry name" value="NUCLEAR_REC_DBD_2"/>
    <property type="match status" value="1"/>
</dbReference>
<dbReference type="SMART" id="SM00399">
    <property type="entry name" value="ZnF_C4"/>
    <property type="match status" value="1"/>
</dbReference>
<keyword evidence="3" id="KW-0862">Zinc</keyword>
<dbReference type="EMBL" id="NCKV01001447">
    <property type="protein sequence ID" value="RWS28326.1"/>
    <property type="molecule type" value="Genomic_DNA"/>
</dbReference>
<keyword evidence="4" id="KW-0805">Transcription regulation</keyword>
<dbReference type="FunFam" id="3.30.50.10:FF:000056">
    <property type="entry name" value="Peroxisome proliferator-activated receptor gamma"/>
    <property type="match status" value="1"/>
</dbReference>
<dbReference type="OrthoDB" id="5771769at2759"/>
<protein>
    <recommendedName>
        <fullName evidence="9">Nuclear receptor domain-containing protein</fullName>
    </recommendedName>
</protein>
<evidence type="ECO:0000256" key="4">
    <source>
        <dbReference type="ARBA" id="ARBA00023015"/>
    </source>
</evidence>
<evidence type="ECO:0000256" key="1">
    <source>
        <dbReference type="ARBA" id="ARBA00022723"/>
    </source>
</evidence>
<dbReference type="CDD" id="cd07164">
    <property type="entry name" value="NR_DBD_PNR_like_1"/>
    <property type="match status" value="1"/>
</dbReference>
<accession>A0A443SLB0</accession>
<dbReference type="InterPro" id="IPR001628">
    <property type="entry name" value="Znf_hrmn_rcpt"/>
</dbReference>
<dbReference type="GO" id="GO:0008270">
    <property type="term" value="F:zinc ion binding"/>
    <property type="evidence" value="ECO:0007669"/>
    <property type="project" value="UniProtKB-KW"/>
</dbReference>
<dbReference type="GO" id="GO:0000978">
    <property type="term" value="F:RNA polymerase II cis-regulatory region sequence-specific DNA binding"/>
    <property type="evidence" value="ECO:0007669"/>
    <property type="project" value="TreeGrafter"/>
</dbReference>
<comment type="caution">
    <text evidence="10">The sequence shown here is derived from an EMBL/GenBank/DDBJ whole genome shotgun (WGS) entry which is preliminary data.</text>
</comment>
<dbReference type="GO" id="GO:0045944">
    <property type="term" value="P:positive regulation of transcription by RNA polymerase II"/>
    <property type="evidence" value="ECO:0007669"/>
    <property type="project" value="TreeGrafter"/>
</dbReference>
<dbReference type="AlphaFoldDB" id="A0A443SLB0"/>
<proteinExistence type="predicted"/>
<evidence type="ECO:0000256" key="3">
    <source>
        <dbReference type="ARBA" id="ARBA00022833"/>
    </source>
</evidence>
<dbReference type="GO" id="GO:0004879">
    <property type="term" value="F:nuclear receptor activity"/>
    <property type="evidence" value="ECO:0007669"/>
    <property type="project" value="TreeGrafter"/>
</dbReference>
<evidence type="ECO:0000256" key="2">
    <source>
        <dbReference type="ARBA" id="ARBA00022771"/>
    </source>
</evidence>
<evidence type="ECO:0000256" key="6">
    <source>
        <dbReference type="ARBA" id="ARBA00023163"/>
    </source>
</evidence>
<dbReference type="PANTHER" id="PTHR24082">
    <property type="entry name" value="NUCLEAR HORMONE RECEPTOR"/>
    <property type="match status" value="1"/>
</dbReference>
<dbReference type="PROSITE" id="PS00031">
    <property type="entry name" value="NUCLEAR_REC_DBD_1"/>
    <property type="match status" value="1"/>
</dbReference>
<dbReference type="Proteomes" id="UP000288716">
    <property type="component" value="Unassembled WGS sequence"/>
</dbReference>
<evidence type="ECO:0000256" key="8">
    <source>
        <dbReference type="ARBA" id="ARBA00023242"/>
    </source>
</evidence>
<keyword evidence="8" id="KW-0539">Nucleus</keyword>